<gene>
    <name evidence="2" type="ORF">CYMTET_25006</name>
</gene>
<feature type="region of interest" description="Disordered" evidence="1">
    <location>
        <begin position="26"/>
        <end position="74"/>
    </location>
</feature>
<dbReference type="EMBL" id="LGRX02013164">
    <property type="protein sequence ID" value="KAK3266368.1"/>
    <property type="molecule type" value="Genomic_DNA"/>
</dbReference>
<name>A0AAE0FV28_9CHLO</name>
<organism evidence="2 3">
    <name type="scientific">Cymbomonas tetramitiformis</name>
    <dbReference type="NCBI Taxonomy" id="36881"/>
    <lineage>
        <taxon>Eukaryota</taxon>
        <taxon>Viridiplantae</taxon>
        <taxon>Chlorophyta</taxon>
        <taxon>Pyramimonadophyceae</taxon>
        <taxon>Pyramimonadales</taxon>
        <taxon>Pyramimonadaceae</taxon>
        <taxon>Cymbomonas</taxon>
    </lineage>
</organism>
<sequence length="153" mass="15793">MFFSNLQKLGRPTIDTINAKQKTFAEGGSVEGGNSSPGIGAGAVDGAGGGSTNPNACHDQGEGSGTAHMETGPLASRFPSDIPLGLSAPAGTWFRAQCDPLAYGPVAAFVALALRNRTRERLHCSVAAALSPAPRVRALCLRLMRRASADFIL</sequence>
<dbReference type="Proteomes" id="UP001190700">
    <property type="component" value="Unassembled WGS sequence"/>
</dbReference>
<evidence type="ECO:0000313" key="3">
    <source>
        <dbReference type="Proteomes" id="UP001190700"/>
    </source>
</evidence>
<evidence type="ECO:0000256" key="1">
    <source>
        <dbReference type="SAM" id="MobiDB-lite"/>
    </source>
</evidence>
<proteinExistence type="predicted"/>
<feature type="compositionally biased region" description="Gly residues" evidence="1">
    <location>
        <begin position="39"/>
        <end position="51"/>
    </location>
</feature>
<keyword evidence="3" id="KW-1185">Reference proteome</keyword>
<dbReference type="AlphaFoldDB" id="A0AAE0FV28"/>
<reference evidence="2 3" key="1">
    <citation type="journal article" date="2015" name="Genome Biol. Evol.">
        <title>Comparative Genomics of a Bacterivorous Green Alga Reveals Evolutionary Causalities and Consequences of Phago-Mixotrophic Mode of Nutrition.</title>
        <authorList>
            <person name="Burns J.A."/>
            <person name="Paasch A."/>
            <person name="Narechania A."/>
            <person name="Kim E."/>
        </authorList>
    </citation>
    <scope>NUCLEOTIDE SEQUENCE [LARGE SCALE GENOMIC DNA]</scope>
    <source>
        <strain evidence="2 3">PLY_AMNH</strain>
    </source>
</reference>
<evidence type="ECO:0000313" key="2">
    <source>
        <dbReference type="EMBL" id="KAK3266368.1"/>
    </source>
</evidence>
<protein>
    <submittedName>
        <fullName evidence="2">Uncharacterized protein</fullName>
    </submittedName>
</protein>
<comment type="caution">
    <text evidence="2">The sequence shown here is derived from an EMBL/GenBank/DDBJ whole genome shotgun (WGS) entry which is preliminary data.</text>
</comment>
<accession>A0AAE0FV28</accession>